<protein>
    <recommendedName>
        <fullName evidence="3 11">Tyrosine recombinase XerD</fullName>
    </recommendedName>
</protein>
<dbReference type="Gene3D" id="1.10.150.130">
    <property type="match status" value="1"/>
</dbReference>
<feature type="active site" evidence="11">
    <location>
        <position position="296"/>
    </location>
</feature>
<evidence type="ECO:0000259" key="13">
    <source>
        <dbReference type="PROSITE" id="PS51900"/>
    </source>
</evidence>
<comment type="subcellular location">
    <subcellularLocation>
        <location evidence="1 11">Cytoplasm</location>
    </subcellularLocation>
</comment>
<dbReference type="EMBL" id="CP006696">
    <property type="protein sequence ID" value="AIC09753.1"/>
    <property type="molecule type" value="Genomic_DNA"/>
</dbReference>
<dbReference type="InterPro" id="IPR004107">
    <property type="entry name" value="Integrase_SAM-like_N"/>
</dbReference>
<dbReference type="InterPro" id="IPR010998">
    <property type="entry name" value="Integrase_recombinase_N"/>
</dbReference>
<feature type="active site" description="O-(3'-phospho-DNA)-tyrosine intermediate" evidence="11">
    <location>
        <position position="305"/>
    </location>
</feature>
<evidence type="ECO:0000256" key="11">
    <source>
        <dbReference type="HAMAP-Rule" id="MF_01807"/>
    </source>
</evidence>
<dbReference type="GO" id="GO:0007059">
    <property type="term" value="P:chromosome segregation"/>
    <property type="evidence" value="ECO:0007669"/>
    <property type="project" value="UniProtKB-UniRule"/>
</dbReference>
<keyword evidence="8 11" id="KW-0238">DNA-binding</keyword>
<dbReference type="AlphaFoldDB" id="A0A060H2F6"/>
<dbReference type="CDD" id="cd00798">
    <property type="entry name" value="INT_XerDC_C"/>
    <property type="match status" value="1"/>
</dbReference>
<evidence type="ECO:0000256" key="5">
    <source>
        <dbReference type="ARBA" id="ARBA00022618"/>
    </source>
</evidence>
<evidence type="ECO:0000256" key="4">
    <source>
        <dbReference type="ARBA" id="ARBA00022490"/>
    </source>
</evidence>
<comment type="subunit">
    <text evidence="11">Forms a cyclic heterotetrameric complex composed of two molecules of XerC and two molecules of XerD.</text>
</comment>
<dbReference type="RefSeq" id="WP_004083763.1">
    <property type="nucleotide sequence ID" value="NZ_CP006696.1"/>
</dbReference>
<evidence type="ECO:0000256" key="9">
    <source>
        <dbReference type="ARBA" id="ARBA00023172"/>
    </source>
</evidence>
<feature type="active site" evidence="11">
    <location>
        <position position="270"/>
    </location>
</feature>
<dbReference type="InterPro" id="IPR002104">
    <property type="entry name" value="Integrase_catalytic"/>
</dbReference>
<evidence type="ECO:0000256" key="3">
    <source>
        <dbReference type="ARBA" id="ARBA00015810"/>
    </source>
</evidence>
<feature type="domain" description="Tyr recombinase" evidence="12">
    <location>
        <begin position="127"/>
        <end position="318"/>
    </location>
</feature>
<dbReference type="GO" id="GO:0003677">
    <property type="term" value="F:DNA binding"/>
    <property type="evidence" value="ECO:0007669"/>
    <property type="project" value="UniProtKB-UniRule"/>
</dbReference>
<dbReference type="GO" id="GO:0051301">
    <property type="term" value="P:cell division"/>
    <property type="evidence" value="ECO:0007669"/>
    <property type="project" value="UniProtKB-KW"/>
</dbReference>
<dbReference type="KEGG" id="xfs:D934_04775"/>
<evidence type="ECO:0000256" key="1">
    <source>
        <dbReference type="ARBA" id="ARBA00004496"/>
    </source>
</evidence>
<keyword evidence="7 11" id="KW-0229">DNA integration</keyword>
<dbReference type="NCBIfam" id="NF001399">
    <property type="entry name" value="PRK00283.1"/>
    <property type="match status" value="1"/>
</dbReference>
<feature type="domain" description="Core-binding (CB)" evidence="13">
    <location>
        <begin position="21"/>
        <end position="106"/>
    </location>
</feature>
<accession>A0A060H2F6</accession>
<dbReference type="InterPro" id="IPR013762">
    <property type="entry name" value="Integrase-like_cat_sf"/>
</dbReference>
<evidence type="ECO:0000256" key="8">
    <source>
        <dbReference type="ARBA" id="ARBA00023125"/>
    </source>
</evidence>
<evidence type="ECO:0000256" key="10">
    <source>
        <dbReference type="ARBA" id="ARBA00023306"/>
    </source>
</evidence>
<evidence type="ECO:0000259" key="12">
    <source>
        <dbReference type="PROSITE" id="PS51898"/>
    </source>
</evidence>
<keyword evidence="10 11" id="KW-0131">Cell cycle</keyword>
<evidence type="ECO:0000256" key="2">
    <source>
        <dbReference type="ARBA" id="ARBA00010450"/>
    </source>
</evidence>
<dbReference type="HOGENOM" id="CLU_027562_9_0_6"/>
<feature type="active site" evidence="11">
    <location>
        <position position="167"/>
    </location>
</feature>
<proteinExistence type="inferred from homology"/>
<dbReference type="PANTHER" id="PTHR30349:SF90">
    <property type="entry name" value="TYROSINE RECOMBINASE XERD"/>
    <property type="match status" value="1"/>
</dbReference>
<dbReference type="Pfam" id="PF02899">
    <property type="entry name" value="Phage_int_SAM_1"/>
    <property type="match status" value="1"/>
</dbReference>
<dbReference type="PANTHER" id="PTHR30349">
    <property type="entry name" value="PHAGE INTEGRASE-RELATED"/>
    <property type="match status" value="1"/>
</dbReference>
<evidence type="ECO:0000256" key="6">
    <source>
        <dbReference type="ARBA" id="ARBA00022829"/>
    </source>
</evidence>
<dbReference type="SUPFAM" id="SSF47823">
    <property type="entry name" value="lambda integrase-like, N-terminal domain"/>
    <property type="match status" value="1"/>
</dbReference>
<dbReference type="GO" id="GO:0006313">
    <property type="term" value="P:DNA transposition"/>
    <property type="evidence" value="ECO:0007669"/>
    <property type="project" value="UniProtKB-UniRule"/>
</dbReference>
<evidence type="ECO:0000313" key="15">
    <source>
        <dbReference type="Proteomes" id="UP000027215"/>
    </source>
</evidence>
<dbReference type="InterPro" id="IPR044068">
    <property type="entry name" value="CB"/>
</dbReference>
<evidence type="ECO:0000256" key="7">
    <source>
        <dbReference type="ARBA" id="ARBA00022908"/>
    </source>
</evidence>
<dbReference type="GO" id="GO:0009037">
    <property type="term" value="F:tyrosine-based site-specific recombinase activity"/>
    <property type="evidence" value="ECO:0007669"/>
    <property type="project" value="UniProtKB-UniRule"/>
</dbReference>
<keyword evidence="9 11" id="KW-0233">DNA recombination</keyword>
<dbReference type="HAMAP" id="MF_01807">
    <property type="entry name" value="Recomb_XerD"/>
    <property type="match status" value="1"/>
</dbReference>
<dbReference type="InterPro" id="IPR023009">
    <property type="entry name" value="Tyrosine_recombinase_XerC/XerD"/>
</dbReference>
<sequence length="324" mass="36629">MTLRTTNQRRQLARQQPPLLPEDATTIAHCLDALWIKHGLSRHTLNSYRRDLEGLARWNNGRAGPLATLTPPALLDYLTWRTQQHYSPLSNARLLSVLRTFFSYAVECGWRNDNPSTLLAHPVLPHPLPKALTESQIEALLAAPSIETPEGLRNRAMLELMYAAGLRVSELVTLPVAMLNRRQGVLRITGKGGKERLVPLGEESQHWLQRYLEQARPSLAADKPIPADSDGDVPLFINTNLKRLSRQQFWRWIKHYAALAGIAPNKVSPHVLRHSFATHLLNHGADLRALQMLLGHRSISTTQIYTLIARQHLQQLHAQHHPRG</sequence>
<dbReference type="Gene3D" id="1.10.443.10">
    <property type="entry name" value="Intergrase catalytic core"/>
    <property type="match status" value="1"/>
</dbReference>
<keyword evidence="4 11" id="KW-0963">Cytoplasm</keyword>
<dbReference type="InterPro" id="IPR011010">
    <property type="entry name" value="DNA_brk_join_enz"/>
</dbReference>
<comment type="similarity">
    <text evidence="2 11">Belongs to the 'phage' integrase family. XerD subfamily.</text>
</comment>
<name>A0A060H2F6_XYLFS</name>
<dbReference type="InterPro" id="IPR050090">
    <property type="entry name" value="Tyrosine_recombinase_XerCD"/>
</dbReference>
<evidence type="ECO:0000313" key="14">
    <source>
        <dbReference type="EMBL" id="AIC09753.1"/>
    </source>
</evidence>
<dbReference type="GO" id="GO:0005737">
    <property type="term" value="C:cytoplasm"/>
    <property type="evidence" value="ECO:0007669"/>
    <property type="project" value="UniProtKB-SubCell"/>
</dbReference>
<dbReference type="NCBIfam" id="TIGR02225">
    <property type="entry name" value="recomb_XerD"/>
    <property type="match status" value="1"/>
</dbReference>
<reference evidence="14 15" key="1">
    <citation type="submission" date="2013-08" db="EMBL/GenBank/DDBJ databases">
        <authorList>
            <person name="Stouthamer R."/>
            <person name="Nunney L."/>
        </authorList>
    </citation>
    <scope>NUCLEOTIDE SEQUENCE [LARGE SCALE GENOMIC DNA]</scope>
    <source>
        <strain evidence="15">ann-1</strain>
    </source>
</reference>
<dbReference type="HAMAP" id="MF_01808">
    <property type="entry name" value="Recomb_XerC_XerD"/>
    <property type="match status" value="1"/>
</dbReference>
<dbReference type="PROSITE" id="PS51898">
    <property type="entry name" value="TYR_RECOMBINASE"/>
    <property type="match status" value="1"/>
</dbReference>
<dbReference type="Pfam" id="PF00589">
    <property type="entry name" value="Phage_integrase"/>
    <property type="match status" value="1"/>
</dbReference>
<organism evidence="14 15">
    <name type="scientific">Xylella fastidiosa subsp. sandyi Ann-1</name>
    <dbReference type="NCBI Taxonomy" id="155920"/>
    <lineage>
        <taxon>Bacteria</taxon>
        <taxon>Pseudomonadati</taxon>
        <taxon>Pseudomonadota</taxon>
        <taxon>Gammaproteobacteria</taxon>
        <taxon>Lysobacterales</taxon>
        <taxon>Lysobacteraceae</taxon>
        <taxon>Xylella</taxon>
    </lineage>
</organism>
<dbReference type="InterPro" id="IPR011932">
    <property type="entry name" value="Recomb_XerD"/>
</dbReference>
<feature type="active site" evidence="11">
    <location>
        <position position="273"/>
    </location>
</feature>
<dbReference type="PROSITE" id="PS51900">
    <property type="entry name" value="CB"/>
    <property type="match status" value="1"/>
</dbReference>
<dbReference type="Proteomes" id="UP000027215">
    <property type="component" value="Chromosome"/>
</dbReference>
<dbReference type="PATRIC" id="fig|155920.8.peg.1141"/>
<dbReference type="SUPFAM" id="SSF56349">
    <property type="entry name" value="DNA breaking-rejoining enzymes"/>
    <property type="match status" value="1"/>
</dbReference>
<keyword evidence="5 11" id="KW-0132">Cell division</keyword>
<keyword evidence="6 11" id="KW-0159">Chromosome partition</keyword>
<comment type="function">
    <text evidence="11">Site-specific tyrosine recombinase, which acts by catalyzing the cutting and rejoining of the recombining DNA molecules. The XerC-XerD complex is essential to convert dimers of the bacterial chromosome into monomers to permit their segregation at cell division. It also contributes to the segregational stability of plasmids.</text>
</comment>
<gene>
    <name evidence="11" type="primary">xerD</name>
    <name evidence="14" type="ORF">D934_04775</name>
</gene>
<feature type="active site" evidence="11">
    <location>
        <position position="191"/>
    </location>
</feature>